<comment type="caution">
    <text evidence="1">The sequence shown here is derived from an EMBL/GenBank/DDBJ whole genome shotgun (WGS) entry which is preliminary data.</text>
</comment>
<name>V2XXS2_MONRO</name>
<dbReference type="Proteomes" id="UP000017559">
    <property type="component" value="Unassembled WGS sequence"/>
</dbReference>
<dbReference type="STRING" id="1381753.V2XXS2"/>
<dbReference type="HOGENOM" id="CLU_109914_1_0_1"/>
<dbReference type="KEGG" id="mrr:Moror_17776"/>
<keyword evidence="2" id="KW-1185">Reference proteome</keyword>
<organism evidence="1 2">
    <name type="scientific">Moniliophthora roreri (strain MCA 2997)</name>
    <name type="common">Cocoa frosty pod rot fungus</name>
    <name type="synonym">Crinipellis roreri</name>
    <dbReference type="NCBI Taxonomy" id="1381753"/>
    <lineage>
        <taxon>Eukaryota</taxon>
        <taxon>Fungi</taxon>
        <taxon>Dikarya</taxon>
        <taxon>Basidiomycota</taxon>
        <taxon>Agaricomycotina</taxon>
        <taxon>Agaricomycetes</taxon>
        <taxon>Agaricomycetidae</taxon>
        <taxon>Agaricales</taxon>
        <taxon>Marasmiineae</taxon>
        <taxon>Marasmiaceae</taxon>
        <taxon>Moniliophthora</taxon>
    </lineage>
</organism>
<protein>
    <submittedName>
        <fullName evidence="1">Uncharacterized protein</fullName>
    </submittedName>
</protein>
<dbReference type="OrthoDB" id="2651020at2759"/>
<proteinExistence type="predicted"/>
<dbReference type="EMBL" id="AWSO01000027">
    <property type="protein sequence ID" value="ESK97345.1"/>
    <property type="molecule type" value="Genomic_DNA"/>
</dbReference>
<evidence type="ECO:0000313" key="2">
    <source>
        <dbReference type="Proteomes" id="UP000017559"/>
    </source>
</evidence>
<evidence type="ECO:0000313" key="1">
    <source>
        <dbReference type="EMBL" id="ESK97345.1"/>
    </source>
</evidence>
<reference evidence="1 2" key="1">
    <citation type="journal article" date="2014" name="BMC Genomics">
        <title>Genome and secretome analysis of the hemibiotrophic fungal pathogen, Moniliophthora roreri, which causes frosty pod rot disease of cacao: mechanisms of the biotrophic and necrotrophic phases.</title>
        <authorList>
            <person name="Meinhardt L.W."/>
            <person name="Costa G.G.L."/>
            <person name="Thomazella D.P.T."/>
            <person name="Teixeira P.J.P.L."/>
            <person name="Carazzolle M.F."/>
            <person name="Schuster S.C."/>
            <person name="Carlson J.E."/>
            <person name="Guiltinan M.J."/>
            <person name="Mieczkowski P."/>
            <person name="Farmer A."/>
            <person name="Ramaraj T."/>
            <person name="Crozier J."/>
            <person name="Davis R.E."/>
            <person name="Shao J."/>
            <person name="Melnick R.L."/>
            <person name="Pereira G.A.G."/>
            <person name="Bailey B.A."/>
        </authorList>
    </citation>
    <scope>NUCLEOTIDE SEQUENCE [LARGE SCALE GENOMIC DNA]</scope>
    <source>
        <strain evidence="1 2">MCA 2997</strain>
    </source>
</reference>
<sequence length="190" mass="21864">MIAQEMHNFHNTDIDICELLRTMSLREQKFDNFGNTTQRVFHPAPVEDELMSDGTQSDTASECSSSNTHLRSETYGCAYLKALQAQLDCYPTTGGEYLEAIFTHREILFAYPSSHQECARAFSDIAFQLEHRAWRADRDADTEAVMAFRHEAWMIAAKLQPHQKQDERRFDSDVQHVSNAPIRCVMQPVF</sequence>
<dbReference type="AlphaFoldDB" id="V2XXS2"/>
<gene>
    <name evidence="1" type="ORF">Moror_17776</name>
</gene>
<accession>V2XXS2</accession>